<sequence length="457" mass="54354">MQNTKEENEESFNLLLKINSAEDLLLTDEDTGEQVYAPINVNDVVIYKRETDHLFNEINHAISEIKYYSEKHIHIDYLFCIYQTLSIEMADYLNLVHTLHKKMYISIYKNYSEDILFIYREKLECVLGNFEYLVCQPIDTDPTYFYQFPNESDLRVLAGNNAKVITYDIIQPCPKEMVSSGLKLSLDNLLTYIDQIKHTISALSHLEDFRSEHEKAIIYHYIKKQYDDNNLPQHLERVVKRRNKYFDVRRLDANKVSLSSKMDETVDKYNQNPLCLMWYENYFIDDSPEELLASGLCQKQALPDDFNKLFMFQGEFENLRNAIAKADEFERLGDSFFANWVDPVKLENKLKYWIKGNIDTQQKWYIVWCMMRYTFHIIRDDQDKNAFAARMNLMFPDAEKKCVVESFRKQETQKNHNHHFSEWLEGSDPDYHTAQDLYYKLAKMEDYKRSIGVDIGK</sequence>
<dbReference type="Proteomes" id="UP000297872">
    <property type="component" value="Unassembled WGS sequence"/>
</dbReference>
<reference evidence="1 2" key="1">
    <citation type="submission" date="2019-02" db="EMBL/GenBank/DDBJ databases">
        <title>Draft Genome Sequence of the Prevotella sp. BCRC 81118, Isolated from Human Feces.</title>
        <authorList>
            <person name="Huang C.-H."/>
        </authorList>
    </citation>
    <scope>NUCLEOTIDE SEQUENCE [LARGE SCALE GENOMIC DNA]</scope>
    <source>
        <strain evidence="1 2">BCRC 81118</strain>
    </source>
</reference>
<accession>A0A4Y8V8L1</accession>
<proteinExistence type="predicted"/>
<comment type="caution">
    <text evidence="1">The sequence shown here is derived from an EMBL/GenBank/DDBJ whole genome shotgun (WGS) entry which is preliminary data.</text>
</comment>
<dbReference type="GeneID" id="302996198"/>
<name>A0A4Y8V8L1_9BACT</name>
<protein>
    <submittedName>
        <fullName evidence="1">Uncharacterized protein</fullName>
    </submittedName>
</protein>
<organism evidence="1 2">
    <name type="scientific">Segatella hominis</name>
    <dbReference type="NCBI Taxonomy" id="2518605"/>
    <lineage>
        <taxon>Bacteria</taxon>
        <taxon>Pseudomonadati</taxon>
        <taxon>Bacteroidota</taxon>
        <taxon>Bacteroidia</taxon>
        <taxon>Bacteroidales</taxon>
        <taxon>Prevotellaceae</taxon>
        <taxon>Segatella</taxon>
    </lineage>
</organism>
<gene>
    <name evidence="1" type="ORF">EXN75_13045</name>
</gene>
<dbReference type="AlphaFoldDB" id="A0A4Y8V8L1"/>
<evidence type="ECO:0000313" key="2">
    <source>
        <dbReference type="Proteomes" id="UP000297872"/>
    </source>
</evidence>
<dbReference type="EMBL" id="SGVY01000042">
    <property type="protein sequence ID" value="TFH77218.1"/>
    <property type="molecule type" value="Genomic_DNA"/>
</dbReference>
<dbReference type="OrthoDB" id="1079262at2"/>
<keyword evidence="2" id="KW-1185">Reference proteome</keyword>
<dbReference type="RefSeq" id="WP_134844145.1">
    <property type="nucleotide sequence ID" value="NZ_SGVY01000042.1"/>
</dbReference>
<evidence type="ECO:0000313" key="1">
    <source>
        <dbReference type="EMBL" id="TFH77218.1"/>
    </source>
</evidence>